<feature type="non-terminal residue" evidence="1">
    <location>
        <position position="79"/>
    </location>
</feature>
<dbReference type="Proteomes" id="UP000237000">
    <property type="component" value="Unassembled WGS sequence"/>
</dbReference>
<reference evidence="2" key="1">
    <citation type="submission" date="2016-06" db="EMBL/GenBank/DDBJ databases">
        <title>Parallel loss of symbiosis genes in relatives of nitrogen-fixing non-legume Parasponia.</title>
        <authorList>
            <person name="Van Velzen R."/>
            <person name="Holmer R."/>
            <person name="Bu F."/>
            <person name="Rutten L."/>
            <person name="Van Zeijl A."/>
            <person name="Liu W."/>
            <person name="Santuari L."/>
            <person name="Cao Q."/>
            <person name="Sharma T."/>
            <person name="Shen D."/>
            <person name="Roswanjaya Y."/>
            <person name="Wardhani T."/>
            <person name="Kalhor M.S."/>
            <person name="Jansen J."/>
            <person name="Van den Hoogen J."/>
            <person name="Gungor B."/>
            <person name="Hartog M."/>
            <person name="Hontelez J."/>
            <person name="Verver J."/>
            <person name="Yang W.-C."/>
            <person name="Schijlen E."/>
            <person name="Repin R."/>
            <person name="Schilthuizen M."/>
            <person name="Schranz E."/>
            <person name="Heidstra R."/>
            <person name="Miyata K."/>
            <person name="Fedorova E."/>
            <person name="Kohlen W."/>
            <person name="Bisseling T."/>
            <person name="Smit S."/>
            <person name="Geurts R."/>
        </authorList>
    </citation>
    <scope>NUCLEOTIDE SEQUENCE [LARGE SCALE GENOMIC DNA]</scope>
    <source>
        <strain evidence="2">cv. RG33-2</strain>
    </source>
</reference>
<organism evidence="1 2">
    <name type="scientific">Trema orientale</name>
    <name type="common">Charcoal tree</name>
    <name type="synonym">Celtis orientalis</name>
    <dbReference type="NCBI Taxonomy" id="63057"/>
    <lineage>
        <taxon>Eukaryota</taxon>
        <taxon>Viridiplantae</taxon>
        <taxon>Streptophyta</taxon>
        <taxon>Embryophyta</taxon>
        <taxon>Tracheophyta</taxon>
        <taxon>Spermatophyta</taxon>
        <taxon>Magnoliopsida</taxon>
        <taxon>eudicotyledons</taxon>
        <taxon>Gunneridae</taxon>
        <taxon>Pentapetalae</taxon>
        <taxon>rosids</taxon>
        <taxon>fabids</taxon>
        <taxon>Rosales</taxon>
        <taxon>Cannabaceae</taxon>
        <taxon>Trema</taxon>
    </lineage>
</organism>
<evidence type="ECO:0000313" key="2">
    <source>
        <dbReference type="Proteomes" id="UP000237000"/>
    </source>
</evidence>
<evidence type="ECO:0000313" key="1">
    <source>
        <dbReference type="EMBL" id="PON34525.1"/>
    </source>
</evidence>
<gene>
    <name evidence="1" type="ORF">TorRG33x02_353130</name>
</gene>
<name>A0A2P5ADB2_TREOI</name>
<keyword evidence="2" id="KW-1185">Reference proteome</keyword>
<comment type="caution">
    <text evidence="1">The sequence shown here is derived from an EMBL/GenBank/DDBJ whole genome shotgun (WGS) entry which is preliminary data.</text>
</comment>
<protein>
    <submittedName>
        <fullName evidence="1">Uncharacterized protein</fullName>
    </submittedName>
</protein>
<dbReference type="AlphaFoldDB" id="A0A2P5ADB2"/>
<accession>A0A2P5ADB2</accession>
<sequence length="79" mass="9626">MSHSDSRQVNAERRQRDVTCGFWDMMKQRNRWFRLRQSSMIMEDVDGKSSRWLTAMDSCFWFWQNCGGNRMNMYRSAMV</sequence>
<dbReference type="EMBL" id="JXTC01000930">
    <property type="protein sequence ID" value="PON34525.1"/>
    <property type="molecule type" value="Genomic_DNA"/>
</dbReference>
<dbReference type="InParanoid" id="A0A2P5ADB2"/>
<proteinExistence type="predicted"/>